<keyword evidence="6 15" id="KW-0812">Transmembrane</keyword>
<comment type="subcellular location">
    <subcellularLocation>
        <location evidence="2">Membrane</location>
        <topology evidence="2">Single-pass membrane protein</topology>
    </subcellularLocation>
</comment>
<evidence type="ECO:0000256" key="14">
    <source>
        <dbReference type="PROSITE-ProRule" id="PRU00175"/>
    </source>
</evidence>
<evidence type="ECO:0000256" key="1">
    <source>
        <dbReference type="ARBA" id="ARBA00000900"/>
    </source>
</evidence>
<keyword evidence="12 15" id="KW-0472">Membrane</keyword>
<evidence type="ECO:0000256" key="3">
    <source>
        <dbReference type="ARBA" id="ARBA00004906"/>
    </source>
</evidence>
<evidence type="ECO:0000259" key="16">
    <source>
        <dbReference type="PROSITE" id="PS50089"/>
    </source>
</evidence>
<evidence type="ECO:0000313" key="18">
    <source>
        <dbReference type="Proteomes" id="UP001634007"/>
    </source>
</evidence>
<evidence type="ECO:0000256" key="2">
    <source>
        <dbReference type="ARBA" id="ARBA00004167"/>
    </source>
</evidence>
<dbReference type="EC" id="2.3.2.27" evidence="4"/>
<gene>
    <name evidence="17" type="ORF">ACJRO7_009515</name>
</gene>
<evidence type="ECO:0000256" key="10">
    <source>
        <dbReference type="ARBA" id="ARBA00022833"/>
    </source>
</evidence>
<evidence type="ECO:0000256" key="15">
    <source>
        <dbReference type="SAM" id="Phobius"/>
    </source>
</evidence>
<evidence type="ECO:0000256" key="5">
    <source>
        <dbReference type="ARBA" id="ARBA00022679"/>
    </source>
</evidence>
<dbReference type="GO" id="GO:0061630">
    <property type="term" value="F:ubiquitin protein ligase activity"/>
    <property type="evidence" value="ECO:0007669"/>
    <property type="project" value="UniProtKB-EC"/>
</dbReference>
<dbReference type="PROSITE" id="PS50089">
    <property type="entry name" value="ZF_RING_2"/>
    <property type="match status" value="1"/>
</dbReference>
<proteinExistence type="inferred from homology"/>
<keyword evidence="10" id="KW-0862">Zinc</keyword>
<dbReference type="InterPro" id="IPR001841">
    <property type="entry name" value="Znf_RING"/>
</dbReference>
<keyword evidence="9" id="KW-0833">Ubl conjugation pathway</keyword>
<reference evidence="17 18" key="1">
    <citation type="submission" date="2024-11" db="EMBL/GenBank/DDBJ databases">
        <title>Chromosome-level genome assembly of Eucalyptus globulus Labill. provides insights into its genome evolution.</title>
        <authorList>
            <person name="Li X."/>
        </authorList>
    </citation>
    <scope>NUCLEOTIDE SEQUENCE [LARGE SCALE GENOMIC DNA]</scope>
    <source>
        <strain evidence="17">CL2024</strain>
        <tissue evidence="17">Fresh tender leaves</tissue>
    </source>
</reference>
<dbReference type="Pfam" id="PF13639">
    <property type="entry name" value="zf-RING_2"/>
    <property type="match status" value="1"/>
</dbReference>
<comment type="similarity">
    <text evidence="13">Belongs to the RING-type zinc finger family. ATL subfamily.</text>
</comment>
<keyword evidence="11 15" id="KW-1133">Transmembrane helix</keyword>
<evidence type="ECO:0000256" key="13">
    <source>
        <dbReference type="ARBA" id="ARBA00024209"/>
    </source>
</evidence>
<dbReference type="Gene3D" id="3.30.40.10">
    <property type="entry name" value="Zinc/RING finger domain, C3HC4 (zinc finger)"/>
    <property type="match status" value="1"/>
</dbReference>
<dbReference type="Proteomes" id="UP001634007">
    <property type="component" value="Unassembled WGS sequence"/>
</dbReference>
<dbReference type="GO" id="GO:0008270">
    <property type="term" value="F:zinc ion binding"/>
    <property type="evidence" value="ECO:0007669"/>
    <property type="project" value="UniProtKB-KW"/>
</dbReference>
<accession>A0ABD3L902</accession>
<dbReference type="SMART" id="SM00184">
    <property type="entry name" value="RING"/>
    <property type="match status" value="1"/>
</dbReference>
<sequence>MRAERFDLYLDILPLPRFLISLSMLKLNMVTDIVISVVLLLLGIAVLAVIHMCIVGRLFREGYLNGDLVQRVNAPTVTISSEDLDNLPCFDYAGGIGDRGTSNGPGDCAVCLESFKVGEKCRSLPDCSHSFHAQCIDSWLLKTPICPICRTHVVVRSRSFKNLVEETRVPGDVTIELT</sequence>
<protein>
    <recommendedName>
        <fullName evidence="4">RING-type E3 ubiquitin transferase</fullName>
        <ecNumber evidence="4">2.3.2.27</ecNumber>
    </recommendedName>
</protein>
<dbReference type="GO" id="GO:0016020">
    <property type="term" value="C:membrane"/>
    <property type="evidence" value="ECO:0007669"/>
    <property type="project" value="UniProtKB-SubCell"/>
</dbReference>
<comment type="catalytic activity">
    <reaction evidence="1">
        <text>S-ubiquitinyl-[E2 ubiquitin-conjugating enzyme]-L-cysteine + [acceptor protein]-L-lysine = [E2 ubiquitin-conjugating enzyme]-L-cysteine + N(6)-ubiquitinyl-[acceptor protein]-L-lysine.</text>
        <dbReference type="EC" id="2.3.2.27"/>
    </reaction>
</comment>
<evidence type="ECO:0000256" key="11">
    <source>
        <dbReference type="ARBA" id="ARBA00022989"/>
    </source>
</evidence>
<name>A0ABD3L902_EUCGL</name>
<organism evidence="17 18">
    <name type="scientific">Eucalyptus globulus</name>
    <name type="common">Tasmanian blue gum</name>
    <dbReference type="NCBI Taxonomy" id="34317"/>
    <lineage>
        <taxon>Eukaryota</taxon>
        <taxon>Viridiplantae</taxon>
        <taxon>Streptophyta</taxon>
        <taxon>Embryophyta</taxon>
        <taxon>Tracheophyta</taxon>
        <taxon>Spermatophyta</taxon>
        <taxon>Magnoliopsida</taxon>
        <taxon>eudicotyledons</taxon>
        <taxon>Gunneridae</taxon>
        <taxon>Pentapetalae</taxon>
        <taxon>rosids</taxon>
        <taxon>malvids</taxon>
        <taxon>Myrtales</taxon>
        <taxon>Myrtaceae</taxon>
        <taxon>Myrtoideae</taxon>
        <taxon>Eucalypteae</taxon>
        <taxon>Eucalyptus</taxon>
    </lineage>
</organism>
<comment type="caution">
    <text evidence="17">The sequence shown here is derived from an EMBL/GenBank/DDBJ whole genome shotgun (WGS) entry which is preliminary data.</text>
</comment>
<evidence type="ECO:0000256" key="4">
    <source>
        <dbReference type="ARBA" id="ARBA00012483"/>
    </source>
</evidence>
<dbReference type="PANTHER" id="PTHR45768:SF13">
    <property type="entry name" value="TRANSCRIPTION FACTOR C2H2 FAMILY-RELATED"/>
    <property type="match status" value="1"/>
</dbReference>
<feature type="domain" description="RING-type" evidence="16">
    <location>
        <begin position="108"/>
        <end position="150"/>
    </location>
</feature>
<evidence type="ECO:0000313" key="17">
    <source>
        <dbReference type="EMBL" id="KAL3748291.1"/>
    </source>
</evidence>
<dbReference type="PANTHER" id="PTHR45768">
    <property type="entry name" value="E3 UBIQUITIN-PROTEIN LIGASE RNF13-LIKE"/>
    <property type="match status" value="1"/>
</dbReference>
<evidence type="ECO:0000256" key="7">
    <source>
        <dbReference type="ARBA" id="ARBA00022723"/>
    </source>
</evidence>
<dbReference type="SUPFAM" id="SSF57850">
    <property type="entry name" value="RING/U-box"/>
    <property type="match status" value="1"/>
</dbReference>
<evidence type="ECO:0000256" key="12">
    <source>
        <dbReference type="ARBA" id="ARBA00023136"/>
    </source>
</evidence>
<evidence type="ECO:0000256" key="6">
    <source>
        <dbReference type="ARBA" id="ARBA00022692"/>
    </source>
</evidence>
<evidence type="ECO:0000256" key="9">
    <source>
        <dbReference type="ARBA" id="ARBA00022786"/>
    </source>
</evidence>
<feature type="transmembrane region" description="Helical" evidence="15">
    <location>
        <begin position="33"/>
        <end position="55"/>
    </location>
</feature>
<dbReference type="AlphaFoldDB" id="A0ABD3L902"/>
<keyword evidence="18" id="KW-1185">Reference proteome</keyword>
<keyword evidence="5" id="KW-0808">Transferase</keyword>
<keyword evidence="8 14" id="KW-0863">Zinc-finger</keyword>
<comment type="pathway">
    <text evidence="3">Protein modification; protein ubiquitination.</text>
</comment>
<evidence type="ECO:0000256" key="8">
    <source>
        <dbReference type="ARBA" id="ARBA00022771"/>
    </source>
</evidence>
<dbReference type="InterPro" id="IPR013083">
    <property type="entry name" value="Znf_RING/FYVE/PHD"/>
</dbReference>
<keyword evidence="7" id="KW-0479">Metal-binding</keyword>
<dbReference type="EMBL" id="JBJKBG010000002">
    <property type="protein sequence ID" value="KAL3748291.1"/>
    <property type="molecule type" value="Genomic_DNA"/>
</dbReference>